<dbReference type="EMBL" id="QJKI01000033">
    <property type="protein sequence ID" value="PXX74114.1"/>
    <property type="molecule type" value="Genomic_DNA"/>
</dbReference>
<accession>A0A318KC18</accession>
<name>A0A318KC18_9NEIS</name>
<feature type="region of interest" description="Disordered" evidence="6">
    <location>
        <begin position="130"/>
        <end position="162"/>
    </location>
</feature>
<dbReference type="AlphaFoldDB" id="A0A318KC18"/>
<evidence type="ECO:0000256" key="4">
    <source>
        <dbReference type="ARBA" id="ARBA00022795"/>
    </source>
</evidence>
<dbReference type="GO" id="GO:0005829">
    <property type="term" value="C:cytosol"/>
    <property type="evidence" value="ECO:0007669"/>
    <property type="project" value="UniProtKB-SubCell"/>
</dbReference>
<keyword evidence="7" id="KW-0282">Flagellum</keyword>
<evidence type="ECO:0000256" key="1">
    <source>
        <dbReference type="ARBA" id="ARBA00004514"/>
    </source>
</evidence>
<feature type="compositionally biased region" description="Polar residues" evidence="6">
    <location>
        <begin position="152"/>
        <end position="162"/>
    </location>
</feature>
<evidence type="ECO:0000256" key="2">
    <source>
        <dbReference type="ARBA" id="ARBA00008787"/>
    </source>
</evidence>
<dbReference type="Gene3D" id="1.20.120.340">
    <property type="entry name" value="Flagellar protein FliS"/>
    <property type="match status" value="1"/>
</dbReference>
<keyword evidence="4" id="KW-1005">Bacterial flagellum biogenesis</keyword>
<feature type="compositionally biased region" description="Low complexity" evidence="6">
    <location>
        <begin position="135"/>
        <end position="151"/>
    </location>
</feature>
<dbReference type="PANTHER" id="PTHR34773:SF1">
    <property type="entry name" value="FLAGELLAR SECRETION CHAPERONE FLIS"/>
    <property type="match status" value="1"/>
</dbReference>
<evidence type="ECO:0000313" key="7">
    <source>
        <dbReference type="EMBL" id="PXX74114.1"/>
    </source>
</evidence>
<dbReference type="PANTHER" id="PTHR34773">
    <property type="entry name" value="FLAGELLAR SECRETION CHAPERONE FLIS"/>
    <property type="match status" value="1"/>
</dbReference>
<dbReference type="Proteomes" id="UP000247555">
    <property type="component" value="Unassembled WGS sequence"/>
</dbReference>
<dbReference type="Pfam" id="PF02561">
    <property type="entry name" value="FliS"/>
    <property type="match status" value="1"/>
</dbReference>
<proteinExistence type="inferred from homology"/>
<evidence type="ECO:0000256" key="3">
    <source>
        <dbReference type="ARBA" id="ARBA00022490"/>
    </source>
</evidence>
<dbReference type="NCBIfam" id="TIGR00208">
    <property type="entry name" value="fliS"/>
    <property type="match status" value="1"/>
</dbReference>
<dbReference type="SUPFAM" id="SSF101116">
    <property type="entry name" value="Flagellar export chaperone FliS"/>
    <property type="match status" value="1"/>
</dbReference>
<comment type="caution">
    <text evidence="7">The sequence shown here is derived from an EMBL/GenBank/DDBJ whole genome shotgun (WGS) entry which is preliminary data.</text>
</comment>
<evidence type="ECO:0000256" key="5">
    <source>
        <dbReference type="ARBA" id="ARBA00023186"/>
    </source>
</evidence>
<evidence type="ECO:0000256" key="6">
    <source>
        <dbReference type="SAM" id="MobiDB-lite"/>
    </source>
</evidence>
<dbReference type="GO" id="GO:0071973">
    <property type="term" value="P:bacterial-type flagellum-dependent cell motility"/>
    <property type="evidence" value="ECO:0007669"/>
    <property type="project" value="TreeGrafter"/>
</dbReference>
<keyword evidence="5" id="KW-0143">Chaperone</keyword>
<dbReference type="GO" id="GO:0044780">
    <property type="term" value="P:bacterial-type flagellum assembly"/>
    <property type="evidence" value="ECO:0007669"/>
    <property type="project" value="InterPro"/>
</dbReference>
<keyword evidence="7" id="KW-0969">Cilium</keyword>
<keyword evidence="7" id="KW-0966">Cell projection</keyword>
<protein>
    <submittedName>
        <fullName evidence="7">Flagellar protein FliS</fullName>
    </submittedName>
</protein>
<sequence>MSTKRNPYEAYSKTSLESEVAQASPHKLILMLFDGLLSAIKQAKTHMEARRIAEKGMALSKAVAILEEGLRSSLDKEVGGELAENLDALYEYCSDRLIEANLKNKPELLDEVVKLLTPIRDAWETIGQPGYLQGEAPQPAAQPAAEAAPPENRNSPLSYGHV</sequence>
<comment type="subcellular location">
    <subcellularLocation>
        <location evidence="1">Cytoplasm</location>
        <location evidence="1">Cytosol</location>
    </subcellularLocation>
</comment>
<gene>
    <name evidence="7" type="ORF">DFR34_13315</name>
</gene>
<comment type="similarity">
    <text evidence="2">Belongs to the FliS family.</text>
</comment>
<dbReference type="InterPro" id="IPR003713">
    <property type="entry name" value="FliS"/>
</dbReference>
<dbReference type="CDD" id="cd16098">
    <property type="entry name" value="FliS"/>
    <property type="match status" value="1"/>
</dbReference>
<organism evidence="7 8">
    <name type="scientific">Rivihabitans pingtungensis</name>
    <dbReference type="NCBI Taxonomy" id="1054498"/>
    <lineage>
        <taxon>Bacteria</taxon>
        <taxon>Pseudomonadati</taxon>
        <taxon>Pseudomonadota</taxon>
        <taxon>Betaproteobacteria</taxon>
        <taxon>Neisseriales</taxon>
        <taxon>Aquaspirillaceae</taxon>
        <taxon>Rivihabitans</taxon>
    </lineage>
</organism>
<dbReference type="RefSeq" id="WP_110392111.1">
    <property type="nucleotide sequence ID" value="NZ_QJKI01000033.1"/>
</dbReference>
<dbReference type="InterPro" id="IPR036584">
    <property type="entry name" value="FliS_sf"/>
</dbReference>
<keyword evidence="8" id="KW-1185">Reference proteome</keyword>
<dbReference type="OrthoDB" id="9792010at2"/>
<reference evidence="7 8" key="1">
    <citation type="submission" date="2018-05" db="EMBL/GenBank/DDBJ databases">
        <title>Genomic Encyclopedia of Type Strains, Phase IV (KMG-IV): sequencing the most valuable type-strain genomes for metagenomic binning, comparative biology and taxonomic classification.</title>
        <authorList>
            <person name="Goeker M."/>
        </authorList>
    </citation>
    <scope>NUCLEOTIDE SEQUENCE [LARGE SCALE GENOMIC DNA]</scope>
    <source>
        <strain evidence="7 8">DSM 29661</strain>
    </source>
</reference>
<keyword evidence="3" id="KW-0963">Cytoplasm</keyword>
<evidence type="ECO:0000313" key="8">
    <source>
        <dbReference type="Proteomes" id="UP000247555"/>
    </source>
</evidence>